<comment type="caution">
    <text evidence="1">The sequence shown here is derived from an EMBL/GenBank/DDBJ whole genome shotgun (WGS) entry which is preliminary data.</text>
</comment>
<proteinExistence type="predicted"/>
<evidence type="ECO:0000313" key="2">
    <source>
        <dbReference type="Proteomes" id="UP001500483"/>
    </source>
</evidence>
<dbReference type="Proteomes" id="UP001500483">
    <property type="component" value="Unassembled WGS sequence"/>
</dbReference>
<organism evidence="1 2">
    <name type="scientific">Saccharopolyspora gregorii</name>
    <dbReference type="NCBI Taxonomy" id="33914"/>
    <lineage>
        <taxon>Bacteria</taxon>
        <taxon>Bacillati</taxon>
        <taxon>Actinomycetota</taxon>
        <taxon>Actinomycetes</taxon>
        <taxon>Pseudonocardiales</taxon>
        <taxon>Pseudonocardiaceae</taxon>
        <taxon>Saccharopolyspora</taxon>
    </lineage>
</organism>
<dbReference type="RefSeq" id="WP_344931207.1">
    <property type="nucleotide sequence ID" value="NZ_BAAAYK010000038.1"/>
</dbReference>
<sequence length="82" mass="8559">MNADDVVRVRYAPGVVGETRRVVHVAIRRPDGACVALCDLVIAAAEAELLDEIAGMPCLVCVRELALGFGGAPAELDAEAAR</sequence>
<evidence type="ECO:0000313" key="1">
    <source>
        <dbReference type="EMBL" id="GAA3365504.1"/>
    </source>
</evidence>
<name>A0ABP6S1C1_9PSEU</name>
<reference evidence="2" key="1">
    <citation type="journal article" date="2019" name="Int. J. Syst. Evol. Microbiol.">
        <title>The Global Catalogue of Microorganisms (GCM) 10K type strain sequencing project: providing services to taxonomists for standard genome sequencing and annotation.</title>
        <authorList>
            <consortium name="The Broad Institute Genomics Platform"/>
            <consortium name="The Broad Institute Genome Sequencing Center for Infectious Disease"/>
            <person name="Wu L."/>
            <person name="Ma J."/>
        </authorList>
    </citation>
    <scope>NUCLEOTIDE SEQUENCE [LARGE SCALE GENOMIC DNA]</scope>
    <source>
        <strain evidence="2">JCM 9687</strain>
    </source>
</reference>
<accession>A0ABP6S1C1</accession>
<gene>
    <name evidence="1" type="ORF">GCM10020366_65670</name>
</gene>
<dbReference type="EMBL" id="BAAAYK010000038">
    <property type="protein sequence ID" value="GAA3365504.1"/>
    <property type="molecule type" value="Genomic_DNA"/>
</dbReference>
<keyword evidence="2" id="KW-1185">Reference proteome</keyword>
<protein>
    <submittedName>
        <fullName evidence="1">Uncharacterized protein</fullName>
    </submittedName>
</protein>